<feature type="domain" description="HPt" evidence="13">
    <location>
        <begin position="1082"/>
        <end position="1186"/>
    </location>
</feature>
<feature type="modified residue" description="Phosphohistidine" evidence="7">
    <location>
        <position position="1129"/>
    </location>
</feature>
<dbReference type="InterPro" id="IPR058661">
    <property type="entry name" value="FimL_2nd"/>
</dbReference>
<evidence type="ECO:0000256" key="9">
    <source>
        <dbReference type="SAM" id="MobiDB-lite"/>
    </source>
</evidence>
<evidence type="ECO:0000256" key="2">
    <source>
        <dbReference type="ARBA" id="ARBA00012438"/>
    </source>
</evidence>
<feature type="region of interest" description="Disordered" evidence="9">
    <location>
        <begin position="721"/>
        <end position="740"/>
    </location>
</feature>
<evidence type="ECO:0000313" key="14">
    <source>
        <dbReference type="EMBL" id="MBG6286600.1"/>
    </source>
</evidence>
<feature type="domain" description="HPt" evidence="13">
    <location>
        <begin position="1250"/>
        <end position="1356"/>
    </location>
</feature>
<keyword evidence="15" id="KW-1185">Reference proteome</keyword>
<dbReference type="PANTHER" id="PTHR43395">
    <property type="entry name" value="SENSOR HISTIDINE KINASE CHEA"/>
    <property type="match status" value="1"/>
</dbReference>
<dbReference type="PROSITE" id="PS50109">
    <property type="entry name" value="HIS_KIN"/>
    <property type="match status" value="1"/>
</dbReference>
<evidence type="ECO:0000259" key="11">
    <source>
        <dbReference type="PROSITE" id="PS50110"/>
    </source>
</evidence>
<comment type="catalytic activity">
    <reaction evidence="1">
        <text>ATP + protein L-histidine = ADP + protein N-phospho-L-histidine.</text>
        <dbReference type="EC" id="2.7.13.3"/>
    </reaction>
</comment>
<dbReference type="PROSITE" id="PS50110">
    <property type="entry name" value="RESPONSE_REGULATORY"/>
    <property type="match status" value="1"/>
</dbReference>
<dbReference type="Gene3D" id="1.20.120.160">
    <property type="entry name" value="HPT domain"/>
    <property type="match status" value="7"/>
</dbReference>
<feature type="modified residue" description="Phosphohistidine" evidence="7">
    <location>
        <position position="2068"/>
    </location>
</feature>
<dbReference type="SMART" id="SM01231">
    <property type="entry name" value="H-kinase_dim"/>
    <property type="match status" value="1"/>
</dbReference>
<proteinExistence type="predicted"/>
<dbReference type="InterPro" id="IPR003594">
    <property type="entry name" value="HATPase_dom"/>
</dbReference>
<evidence type="ECO:0000259" key="13">
    <source>
        <dbReference type="PROSITE" id="PS50894"/>
    </source>
</evidence>
<feature type="compositionally biased region" description="Polar residues" evidence="9">
    <location>
        <begin position="840"/>
        <end position="856"/>
    </location>
</feature>
<feature type="domain" description="HPt" evidence="13">
    <location>
        <begin position="1877"/>
        <end position="1977"/>
    </location>
</feature>
<dbReference type="SUPFAM" id="SSF47226">
    <property type="entry name" value="Histidine-containing phosphotransfer domain, HPT domain"/>
    <property type="match status" value="8"/>
</dbReference>
<sequence length="2818" mass="306024">MGDRHDYVALEWVKGEIAETLKQARQALESYVENPQDPTRMGFCLAYIHQVRGTLQMVEFYGAALLAEEMEYLTQALIDGKVSSQSEALEVLMQAILQLPAYLERIQSARRDLPLVVLPLLNDLRTARGEKLLSETSLFSPDLSQSSPVLPVDALARLRTAELPALLRKLRQMLQVALVGVIRNQDLPTNLGYLARVFARLESLCKDAPLGRLWVIASAMIEGLANGSIANGTSVRNLLRQVDREFKRLVDQGADAMNQAAPEELIKNLLFYVAKASDQSPRVRAVKDEYRLDDALPGAALVDEERARLAGPDRDAMRSVVGALCEELVRVKDSLDLFVRSDRSGVNELGSLLAPLKQIADTLAVLGFGQPRKVILDQIEVVSALAHGQRQPNDATLMDVAGALLYVEATLAGMVGPSEEPGSEENVLPTTDVEQIHQVVIKEARNGLELAKDAIIEFIASQWNHEHLARVPELLTQVRGGLAMISQERAAKLLENCNRYIQEQLLVRQAVPDWHSLDTLADAITSVEYYLERLSEDHNTQGDMILDVAEESLDSLGYSLKPRPSILDAEPSAHVPAPLDNPLDEIDVLAAQPLAEPSEAVPVEDVPELAAPVEIADSFEPASFDVTPTEESALEQPAELAPTEELAPVDEPVLDPADLDTPQPVADTEESFTFESLEPVVEPVAGEQPALPADFGFPTELEAQPAGEAEASFTFEPLELDSGLPAAEPSAEPGAEPGAWTLDEATPLAASAELPGATLEPESLSWDIELEPAAPITDTTLADEGWSLDDSHRADSIEFTLETLEEAPAQPLADELSWSLDDALPLAETPRFDEPAQAEPATTEQSWESLDLSGTPSEAPATPELLDDFASLPTLEATPAPVDELTWDMQSLTLAGDKPAEEDWFSIDLSQPTAESPAPSLELDESFASLETVDPEPLAALDDLSFAAQPATDEPSSAETSLVSDDNWTLGELSEPTALDAGVDFSLDAPLELEALEALEPLEPLVEPQAPAVQAEAWSDENIAELDLPEVELPSPPAEPEVVAEAPAKPLSLAEVMAAPVSAINPPAQDVPPSLLPPPADEEPIDEELREVFIEEAGEVLETIGEHLPTWLANTDDRDSLTEIRRAFHTLKGSGRMVRALVIGELAWSIENLLNRVLDRSIAASPAVLQVVQDVVALMPELVEEYAASAQRQRDDVDRLAATAHALAKGQPVPPPGGGLPESAPQVEDITPELAEVEEIAAQAANEGLDESLDPQLLEIFRNEAEAHLETLVGFLADCAQQLPQPVTDDLQRALHTLKGSAHMAGILPIAEIATPLERLVKEFKTNLLQVDLREAELLHAAEGLFRVGLDQLVEGRPLAPIEGSPELLARIAQVHQERLEAAEAKRRGESGEGSGNDPQLIGMFLAEGMDILLDAEDLLRRWREHPQERHELGALYDELETLSRGAQMAELPQMAELADALLAVYGAVRQGRLETGDAFFSAAETAHEALIGMMDQVAAALQVSARPEQVEALHRLLDAPVPAVQDEPSEDAPDVEFVDLESLTADDFPAEDEEFLLDSRPVDDDNLPDGLSWSPRSDNDGAPRGAADDDDDDVITAETPHAQPAPQQPPRALDEEMVAIFLEEAVDILDNAGQALDQWLASPEGLAALSTLQRDLHTLKGGARMAEIREIGDLSHELESLYEGLLDHRFQHSQPLGDLLRTCHDRLATQLDQLQAGQVLTDPADLVQTIRTFRQNPAAGLDAPQALAAQPQLDAAADESEAEELLETAAPNDADIELELPAEAEPLAASAELQATDLESTELESIDLEGTGLQSEAEPESAAAPEEIDLQSFLEEAEAEPAEEPAAIEPVTAAAAPAPEATGVQDSEYELDPDRDQELVEIFLEEGFDILESSSGALTRWMANPDNSVELEALQRDLHTLKGGARMAEIRPIGDLAHELEFLYEGLCGGRLRASPTLFELLQRCHDRLAEMLEAVQQHRRVPGGESLIDAIHRFRANPEEQLSIPSSVSLHAISSQPAAPEGPEADILDIFLEEADDLLEGMEQALGRWDAERENGALDELLRILHTLKGGARLAGQTSLGDLAHDLEQHLGEAQQQGAPWPESLLLDVQSGFEGLQAEVDQLRLHLGEVESAESQFEESIDEEPVAEQPAPVNLPVLPEAIMAAAVPQRLDAPVVLPFVRRAQEAAQEAAARRAPQELVKVPAQLLEGLVNLAGETSIFRGRVEQQVSDVGSTLGEMDATIERVRDQLRRLDTETQAQILSRHQADAERAGYEDFDPLEMDRYSQLQQLSRALFESASDLFDLKETLAAKSRDAETLLLQQARVNTELQEGLMRTRMVPFDRLVPRLRRIVRQVASELGKQVEFVVSNAEGEMDRSVLERIVAPLEHMLRNAVDHGIESGEARRIAGKPEQGTIRLTLGREGGDILLTLADDGAGIRLEAVRRKAIERGLMTDDSELNDHEVLQFILEAGFSTAEKVTQISGRGVGMDVVNSEVKQLGGSMSIQSSVGEGTKFDIRLPFTVSVNRALMVLSGEDLYALPLNTIEGIVRVSPYELEALYEQAAADESGAAPSFAYAGQSYELKYLGDLLNNGQHPKLVGQSLPLPVILVRSADHAVAVQVDALAGSREIVVKSLGAQFAGVSGISGATILGDGRVVVILDLLATIRVLHAQLIQHAPRRQLAGPSVAEIEHQRPTLVMVVDDSVTVRKVTSRLLERNGMNVLTAKDGVDAIAQLQDHKPDIMLLDIEMPRMDGFEVATLVRHDEQLKDLPIIMITSRTGEKHRDRALAIGVNQYLGKPYQESELLENIHKLVKAHV</sequence>
<feature type="modified residue" description="Phosphohistidine" evidence="7">
    <location>
        <position position="1296"/>
    </location>
</feature>
<feature type="domain" description="Histidine kinase" evidence="10">
    <location>
        <begin position="2291"/>
        <end position="2524"/>
    </location>
</feature>
<dbReference type="SMART" id="SM00387">
    <property type="entry name" value="HATPase_c"/>
    <property type="match status" value="1"/>
</dbReference>
<dbReference type="InterPro" id="IPR036061">
    <property type="entry name" value="CheW-like_dom_sf"/>
</dbReference>
<dbReference type="Pfam" id="PF26379">
    <property type="entry name" value="FimL_2nd"/>
    <property type="match status" value="1"/>
</dbReference>
<dbReference type="InterPro" id="IPR011006">
    <property type="entry name" value="CheY-like_superfamily"/>
</dbReference>
<feature type="compositionally biased region" description="Low complexity" evidence="9">
    <location>
        <begin position="722"/>
        <end position="739"/>
    </location>
</feature>
<dbReference type="SMART" id="SM00448">
    <property type="entry name" value="REC"/>
    <property type="match status" value="1"/>
</dbReference>
<dbReference type="SMART" id="SM00260">
    <property type="entry name" value="CheW"/>
    <property type="match status" value="1"/>
</dbReference>
<dbReference type="InterPro" id="IPR005467">
    <property type="entry name" value="His_kinase_dom"/>
</dbReference>
<dbReference type="Pfam" id="PF02518">
    <property type="entry name" value="HATPase_c"/>
    <property type="match status" value="1"/>
</dbReference>
<dbReference type="PROSITE" id="PS50894">
    <property type="entry name" value="HPT"/>
    <property type="match status" value="5"/>
</dbReference>
<dbReference type="Gene3D" id="3.40.50.2300">
    <property type="match status" value="1"/>
</dbReference>
<dbReference type="Proteomes" id="UP000608450">
    <property type="component" value="Unassembled WGS sequence"/>
</dbReference>
<comment type="caution">
    <text evidence="14">The sequence shown here is derived from an EMBL/GenBank/DDBJ whole genome shotgun (WGS) entry which is preliminary data.</text>
</comment>
<dbReference type="InterPro" id="IPR004358">
    <property type="entry name" value="Sig_transdc_His_kin-like_C"/>
</dbReference>
<evidence type="ECO:0000256" key="3">
    <source>
        <dbReference type="ARBA" id="ARBA00022553"/>
    </source>
</evidence>
<dbReference type="InterPro" id="IPR008207">
    <property type="entry name" value="Sig_transdc_His_kin_Hpt_dom"/>
</dbReference>
<keyword evidence="6" id="KW-0902">Two-component regulatory system</keyword>
<dbReference type="Pfam" id="PF01584">
    <property type="entry name" value="CheW"/>
    <property type="match status" value="1"/>
</dbReference>
<dbReference type="InterPro" id="IPR036641">
    <property type="entry name" value="HPT_dom_sf"/>
</dbReference>
<feature type="modified residue" description="Phosphohistidine" evidence="7">
    <location>
        <position position="1920"/>
    </location>
</feature>
<feature type="domain" description="CheW-like" evidence="12">
    <location>
        <begin position="2526"/>
        <end position="2672"/>
    </location>
</feature>
<dbReference type="RefSeq" id="WP_196912210.1">
    <property type="nucleotide sequence ID" value="NZ_JADTFC010000005.1"/>
</dbReference>
<feature type="domain" description="Response regulatory" evidence="11">
    <location>
        <begin position="2698"/>
        <end position="2814"/>
    </location>
</feature>
<reference evidence="14 15" key="1">
    <citation type="submission" date="2020-11" db="EMBL/GenBank/DDBJ databases">
        <title>Enhanced detection system for hospital associated transmission using whole genome sequencing surveillance.</title>
        <authorList>
            <person name="Harrison L.H."/>
            <person name="Van Tyne D."/>
            <person name="Marsh J.W."/>
            <person name="Griffith M.P."/>
            <person name="Snyder D.J."/>
            <person name="Cooper V.S."/>
            <person name="Mustapha M."/>
        </authorList>
    </citation>
    <scope>NUCLEOTIDE SEQUENCE [LARGE SCALE GENOMIC DNA]</scope>
    <source>
        <strain evidence="14 15">PSA00705</strain>
    </source>
</reference>
<feature type="modified residue" description="4-aspartylphosphate" evidence="8">
    <location>
        <position position="2747"/>
    </location>
</feature>
<evidence type="ECO:0000256" key="4">
    <source>
        <dbReference type="ARBA" id="ARBA00022679"/>
    </source>
</evidence>
<feature type="region of interest" description="Disordered" evidence="9">
    <location>
        <begin position="830"/>
        <end position="863"/>
    </location>
</feature>
<dbReference type="SMART" id="SM00073">
    <property type="entry name" value="HPT"/>
    <property type="match status" value="5"/>
</dbReference>
<evidence type="ECO:0000256" key="1">
    <source>
        <dbReference type="ARBA" id="ARBA00000085"/>
    </source>
</evidence>
<protein>
    <recommendedName>
        <fullName evidence="2">histidine kinase</fullName>
        <ecNumber evidence="2">2.7.13.3</ecNumber>
    </recommendedName>
</protein>
<feature type="domain" description="HPt" evidence="13">
    <location>
        <begin position="2022"/>
        <end position="2125"/>
    </location>
</feature>
<keyword evidence="4" id="KW-0808">Transferase</keyword>
<dbReference type="CDD" id="cd00088">
    <property type="entry name" value="HPT"/>
    <property type="match status" value="5"/>
</dbReference>
<dbReference type="InterPro" id="IPR036890">
    <property type="entry name" value="HATPase_C_sf"/>
</dbReference>
<dbReference type="SUPFAM" id="SSF50341">
    <property type="entry name" value="CheW-like"/>
    <property type="match status" value="1"/>
</dbReference>
<keyword evidence="3 8" id="KW-0597">Phosphoprotein</keyword>
<dbReference type="PROSITE" id="PS50851">
    <property type="entry name" value="CHEW"/>
    <property type="match status" value="1"/>
</dbReference>
<feature type="region of interest" description="Disordered" evidence="9">
    <location>
        <begin position="1557"/>
        <end position="1612"/>
    </location>
</feature>
<dbReference type="InterPro" id="IPR002545">
    <property type="entry name" value="CheW-lke_dom"/>
</dbReference>
<dbReference type="SUPFAM" id="SSF55874">
    <property type="entry name" value="ATPase domain of HSP90 chaperone/DNA topoisomerase II/histidine kinase"/>
    <property type="match status" value="1"/>
</dbReference>
<dbReference type="EC" id="2.7.13.3" evidence="2"/>
<evidence type="ECO:0000256" key="7">
    <source>
        <dbReference type="PROSITE-ProRule" id="PRU00110"/>
    </source>
</evidence>
<evidence type="ECO:0000259" key="10">
    <source>
        <dbReference type="PROSITE" id="PS50109"/>
    </source>
</evidence>
<dbReference type="EMBL" id="JADTFC010000005">
    <property type="protein sequence ID" value="MBG6286600.1"/>
    <property type="molecule type" value="Genomic_DNA"/>
</dbReference>
<organism evidence="14 15">
    <name type="scientific">Pseudomonas nitroreducens</name>
    <dbReference type="NCBI Taxonomy" id="46680"/>
    <lineage>
        <taxon>Bacteria</taxon>
        <taxon>Pseudomonadati</taxon>
        <taxon>Pseudomonadota</taxon>
        <taxon>Gammaproteobacteria</taxon>
        <taxon>Pseudomonadales</taxon>
        <taxon>Pseudomonadaceae</taxon>
        <taxon>Pseudomonas</taxon>
    </lineage>
</organism>
<evidence type="ECO:0000256" key="5">
    <source>
        <dbReference type="ARBA" id="ARBA00022777"/>
    </source>
</evidence>
<dbReference type="Gene3D" id="3.30.565.10">
    <property type="entry name" value="Histidine kinase-like ATPase, C-terminal domain"/>
    <property type="match status" value="1"/>
</dbReference>
<dbReference type="Pfam" id="PF01627">
    <property type="entry name" value="Hpt"/>
    <property type="match status" value="6"/>
</dbReference>
<evidence type="ECO:0000313" key="15">
    <source>
        <dbReference type="Proteomes" id="UP000608450"/>
    </source>
</evidence>
<dbReference type="CDD" id="cd16916">
    <property type="entry name" value="HATPase_CheA-like"/>
    <property type="match status" value="1"/>
</dbReference>
<feature type="modified residue" description="Phosphohistidine" evidence="7">
    <location>
        <position position="1658"/>
    </location>
</feature>
<dbReference type="InterPro" id="IPR004105">
    <property type="entry name" value="CheA-like_dim"/>
</dbReference>
<gene>
    <name evidence="14" type="ORF">I5I61_04005</name>
</gene>
<dbReference type="PANTHER" id="PTHR43395:SF8">
    <property type="entry name" value="HISTIDINE KINASE"/>
    <property type="match status" value="1"/>
</dbReference>
<dbReference type="InterPro" id="IPR001789">
    <property type="entry name" value="Sig_transdc_resp-reg_receiver"/>
</dbReference>
<evidence type="ECO:0000256" key="6">
    <source>
        <dbReference type="ARBA" id="ARBA00023012"/>
    </source>
</evidence>
<dbReference type="InterPro" id="IPR051315">
    <property type="entry name" value="Bact_Chemotaxis_CheA"/>
</dbReference>
<accession>A0ABS0KET6</accession>
<dbReference type="PRINTS" id="PR00344">
    <property type="entry name" value="BCTRLSENSOR"/>
</dbReference>
<evidence type="ECO:0000259" key="12">
    <source>
        <dbReference type="PROSITE" id="PS50851"/>
    </source>
</evidence>
<dbReference type="Pfam" id="PF00072">
    <property type="entry name" value="Response_reg"/>
    <property type="match status" value="1"/>
</dbReference>
<dbReference type="SUPFAM" id="SSF52172">
    <property type="entry name" value="CheY-like"/>
    <property type="match status" value="1"/>
</dbReference>
<dbReference type="CDD" id="cd17546">
    <property type="entry name" value="REC_hyHK_CKI1_RcsC-like"/>
    <property type="match status" value="1"/>
</dbReference>
<keyword evidence="5" id="KW-0418">Kinase</keyword>
<dbReference type="Gene3D" id="2.30.30.40">
    <property type="entry name" value="SH3 Domains"/>
    <property type="match status" value="1"/>
</dbReference>
<evidence type="ECO:0000256" key="8">
    <source>
        <dbReference type="PROSITE-ProRule" id="PRU00169"/>
    </source>
</evidence>
<feature type="domain" description="HPt" evidence="13">
    <location>
        <begin position="1611"/>
        <end position="1718"/>
    </location>
</feature>
<name>A0ABS0KET6_PSENT</name>